<name>A0A1E4SC53_9ASCO</name>
<organism evidence="2 3">
    <name type="scientific">Suhomyces tanzawaensis NRRL Y-17324</name>
    <dbReference type="NCBI Taxonomy" id="984487"/>
    <lineage>
        <taxon>Eukaryota</taxon>
        <taxon>Fungi</taxon>
        <taxon>Dikarya</taxon>
        <taxon>Ascomycota</taxon>
        <taxon>Saccharomycotina</taxon>
        <taxon>Pichiomycetes</taxon>
        <taxon>Debaryomycetaceae</taxon>
        <taxon>Suhomyces</taxon>
    </lineage>
</organism>
<keyword evidence="3" id="KW-1185">Reference proteome</keyword>
<accession>A0A1E4SC53</accession>
<dbReference type="AlphaFoldDB" id="A0A1E4SC53"/>
<proteinExistence type="predicted"/>
<evidence type="ECO:0000256" key="1">
    <source>
        <dbReference type="SAM" id="MobiDB-lite"/>
    </source>
</evidence>
<gene>
    <name evidence="2" type="ORF">CANTADRAFT_324155</name>
</gene>
<dbReference type="RefSeq" id="XP_020062180.1">
    <property type="nucleotide sequence ID" value="XM_020208453.1"/>
</dbReference>
<protein>
    <submittedName>
        <fullName evidence="2">Uncharacterized protein</fullName>
    </submittedName>
</protein>
<dbReference type="Proteomes" id="UP000094285">
    <property type="component" value="Unassembled WGS sequence"/>
</dbReference>
<evidence type="ECO:0000313" key="3">
    <source>
        <dbReference type="Proteomes" id="UP000094285"/>
    </source>
</evidence>
<reference evidence="3" key="1">
    <citation type="submission" date="2016-05" db="EMBL/GenBank/DDBJ databases">
        <title>Comparative genomics of biotechnologically important yeasts.</title>
        <authorList>
            <consortium name="DOE Joint Genome Institute"/>
            <person name="Riley R."/>
            <person name="Haridas S."/>
            <person name="Wolfe K.H."/>
            <person name="Lopes M.R."/>
            <person name="Hittinger C.T."/>
            <person name="Goker M."/>
            <person name="Salamov A."/>
            <person name="Wisecaver J."/>
            <person name="Long T.M."/>
            <person name="Aerts A.L."/>
            <person name="Barry K."/>
            <person name="Choi C."/>
            <person name="Clum A."/>
            <person name="Coughlan A.Y."/>
            <person name="Deshpande S."/>
            <person name="Douglass A.P."/>
            <person name="Hanson S.J."/>
            <person name="Klenk H.-P."/>
            <person name="Labutti K."/>
            <person name="Lapidus A."/>
            <person name="Lindquist E."/>
            <person name="Lipzen A."/>
            <person name="Meier-Kolthoff J.P."/>
            <person name="Ohm R.A."/>
            <person name="Otillar R.P."/>
            <person name="Pangilinan J."/>
            <person name="Peng Y."/>
            <person name="Rokas A."/>
            <person name="Rosa C.A."/>
            <person name="Scheuner C."/>
            <person name="Sibirny A.A."/>
            <person name="Slot J.C."/>
            <person name="Stielow J.B."/>
            <person name="Sun H."/>
            <person name="Kurtzman C.P."/>
            <person name="Blackwell M."/>
            <person name="Grigoriev I.V."/>
            <person name="Jeffries T.W."/>
        </authorList>
    </citation>
    <scope>NUCLEOTIDE SEQUENCE [LARGE SCALE GENOMIC DNA]</scope>
    <source>
        <strain evidence="3">NRRL Y-17324</strain>
    </source>
</reference>
<evidence type="ECO:0000313" key="2">
    <source>
        <dbReference type="EMBL" id="ODV77058.1"/>
    </source>
</evidence>
<dbReference type="EMBL" id="KV453916">
    <property type="protein sequence ID" value="ODV77058.1"/>
    <property type="molecule type" value="Genomic_DNA"/>
</dbReference>
<dbReference type="GeneID" id="30982590"/>
<sequence length="101" mass="11116">MYDSRWRLGTAMMVAFIVDWGLPGRAPGSVAVAGGARNCQGVAAGRGASVGRVSLASEKWRCERSEDWAVRPRAWWKRQAVRQKPPQEGTQGMGWAFEGDH</sequence>
<feature type="region of interest" description="Disordered" evidence="1">
    <location>
        <begin position="80"/>
        <end position="101"/>
    </location>
</feature>